<proteinExistence type="predicted"/>
<reference evidence="2 3" key="1">
    <citation type="submission" date="2016-11" db="EMBL/GenBank/DDBJ databases">
        <authorList>
            <person name="Jaros S."/>
            <person name="Januszkiewicz K."/>
            <person name="Wedrychowicz H."/>
        </authorList>
    </citation>
    <scope>NUCLEOTIDE SEQUENCE [LARGE SCALE GENOMIC DNA]</scope>
    <source>
        <strain evidence="2 3">DSM 17477</strain>
    </source>
</reference>
<feature type="transmembrane region" description="Helical" evidence="1">
    <location>
        <begin position="6"/>
        <end position="26"/>
    </location>
</feature>
<evidence type="ECO:0000256" key="1">
    <source>
        <dbReference type="SAM" id="Phobius"/>
    </source>
</evidence>
<protein>
    <recommendedName>
        <fullName evidence="4">DUF2953 domain-containing protein</fullName>
    </recommendedName>
</protein>
<accession>A0A1M6EDQ0</accession>
<dbReference type="Proteomes" id="UP000184052">
    <property type="component" value="Unassembled WGS sequence"/>
</dbReference>
<evidence type="ECO:0000313" key="3">
    <source>
        <dbReference type="Proteomes" id="UP000184052"/>
    </source>
</evidence>
<keyword evidence="1" id="KW-1133">Transmembrane helix</keyword>
<keyword evidence="1" id="KW-0812">Transmembrane</keyword>
<evidence type="ECO:0008006" key="4">
    <source>
        <dbReference type="Google" id="ProtNLM"/>
    </source>
</evidence>
<dbReference type="AlphaFoldDB" id="A0A1M6EDQ0"/>
<dbReference type="STRING" id="1121476.SAMN02745751_01163"/>
<gene>
    <name evidence="2" type="ORF">SAMN02745751_01163</name>
</gene>
<organism evidence="2 3">
    <name type="scientific">Dethiosulfatibacter aminovorans DSM 17477</name>
    <dbReference type="NCBI Taxonomy" id="1121476"/>
    <lineage>
        <taxon>Bacteria</taxon>
        <taxon>Bacillati</taxon>
        <taxon>Bacillota</taxon>
        <taxon>Tissierellia</taxon>
        <taxon>Dethiosulfatibacter</taxon>
    </lineage>
</organism>
<evidence type="ECO:0000313" key="2">
    <source>
        <dbReference type="EMBL" id="SHI83551.1"/>
    </source>
</evidence>
<dbReference type="RefSeq" id="WP_073048497.1">
    <property type="nucleotide sequence ID" value="NZ_FQZL01000007.1"/>
</dbReference>
<dbReference type="EMBL" id="FQZL01000007">
    <property type="protein sequence ID" value="SHI83551.1"/>
    <property type="molecule type" value="Genomic_DNA"/>
</dbReference>
<keyword evidence="1" id="KW-0472">Membrane</keyword>
<dbReference type="OrthoDB" id="1739345at2"/>
<keyword evidence="3" id="KW-1185">Reference proteome</keyword>
<sequence length="215" mass="25010">MIILSIIGYILLLILVLIAFVILIPYTYYAEAERYEGVKARGIVSWLFGGLKVFILKEQDEEINVRIRFLGLEKSMDTKNGDDKDKKKDDKELKKKEKETKKKKSVRLEYFKKELIKKVLSAVKKLLKHLWPNMVTMRIKAGFDNPMYTGYLCALYSQDYMLPEKYDIRLEPVFDEGILEGEGSIEGRIWLAYILAVALGLVFTKPVRKILFSKK</sequence>
<name>A0A1M6EDQ0_9FIRM</name>